<reference evidence="1" key="1">
    <citation type="submission" date="2021-01" db="EMBL/GenBank/DDBJ databases">
        <title>Whole genome shotgun sequence of Catellatospora methionotrophica NBRC 14553.</title>
        <authorList>
            <person name="Komaki H."/>
            <person name="Tamura T."/>
        </authorList>
    </citation>
    <scope>NUCLEOTIDE SEQUENCE</scope>
    <source>
        <strain evidence="1">NBRC 14553</strain>
    </source>
</reference>
<name>A0A8J3LFF8_9ACTN</name>
<gene>
    <name evidence="1" type="ORF">Cme02nite_56400</name>
</gene>
<dbReference type="Proteomes" id="UP000660339">
    <property type="component" value="Unassembled WGS sequence"/>
</dbReference>
<dbReference type="EMBL" id="BONJ01000030">
    <property type="protein sequence ID" value="GIG17308.1"/>
    <property type="molecule type" value="Genomic_DNA"/>
</dbReference>
<evidence type="ECO:0000313" key="1">
    <source>
        <dbReference type="EMBL" id="GIG17308.1"/>
    </source>
</evidence>
<keyword evidence="2" id="KW-1185">Reference proteome</keyword>
<proteinExistence type="predicted"/>
<organism evidence="1 2">
    <name type="scientific">Catellatospora methionotrophica</name>
    <dbReference type="NCBI Taxonomy" id="121620"/>
    <lineage>
        <taxon>Bacteria</taxon>
        <taxon>Bacillati</taxon>
        <taxon>Actinomycetota</taxon>
        <taxon>Actinomycetes</taxon>
        <taxon>Micromonosporales</taxon>
        <taxon>Micromonosporaceae</taxon>
        <taxon>Catellatospora</taxon>
    </lineage>
</organism>
<dbReference type="AlphaFoldDB" id="A0A8J3LFF8"/>
<accession>A0A8J3LFF8</accession>
<protein>
    <submittedName>
        <fullName evidence="1">Uncharacterized protein</fullName>
    </submittedName>
</protein>
<sequence length="125" mass="13823">MSDLGTQARSSDVDRRQFKSHDLDDVFESRIRASRERVDLAVALAAQHRARLGICSCFRPLPCGVLAVLEEQHAVSEASVAALLGPTRVMTLAVPAAREIARPRPKRTAWWPFVSRPRIAHGRAS</sequence>
<comment type="caution">
    <text evidence="1">The sequence shown here is derived from an EMBL/GenBank/DDBJ whole genome shotgun (WGS) entry which is preliminary data.</text>
</comment>
<evidence type="ECO:0000313" key="2">
    <source>
        <dbReference type="Proteomes" id="UP000660339"/>
    </source>
</evidence>